<dbReference type="RefSeq" id="WP_252167492.1">
    <property type="nucleotide sequence ID" value="NZ_CP084930.1"/>
</dbReference>
<dbReference type="Gene3D" id="3.40.50.970">
    <property type="match status" value="2"/>
</dbReference>
<dbReference type="PROSITE" id="PS00187">
    <property type="entry name" value="TPP_ENZYMES"/>
    <property type="match status" value="1"/>
</dbReference>
<dbReference type="EMBL" id="CP084930">
    <property type="protein sequence ID" value="USI73686.1"/>
    <property type="molecule type" value="Genomic_DNA"/>
</dbReference>
<dbReference type="InterPro" id="IPR011766">
    <property type="entry name" value="TPP_enzyme_TPP-bd"/>
</dbReference>
<dbReference type="NCBIfam" id="NF006052">
    <property type="entry name" value="PRK08199.1"/>
    <property type="match status" value="1"/>
</dbReference>
<feature type="domain" description="Thiamine pyrophosphate enzyme central" evidence="4">
    <location>
        <begin position="191"/>
        <end position="328"/>
    </location>
</feature>
<dbReference type="CDD" id="cd07035">
    <property type="entry name" value="TPP_PYR_POX_like"/>
    <property type="match status" value="1"/>
</dbReference>
<evidence type="ECO:0000256" key="3">
    <source>
        <dbReference type="RuleBase" id="RU362132"/>
    </source>
</evidence>
<dbReference type="PANTHER" id="PTHR18968">
    <property type="entry name" value="THIAMINE PYROPHOSPHATE ENZYMES"/>
    <property type="match status" value="1"/>
</dbReference>
<dbReference type="PANTHER" id="PTHR18968:SF120">
    <property type="entry name" value="ACETOLACTATE SYNTHASE LARGE SUBUNIT"/>
    <property type="match status" value="1"/>
</dbReference>
<accession>A0ABY4XAB5</accession>
<reference evidence="7" key="1">
    <citation type="journal article" date="2022" name="Toxins">
        <title>Genomic Analysis of Sphingopyxis sp. USTB-05 for Biodegrading Cyanobacterial Hepatotoxins.</title>
        <authorList>
            <person name="Liu C."/>
            <person name="Xu Q."/>
            <person name="Zhao Z."/>
            <person name="Zhang H."/>
            <person name="Liu X."/>
            <person name="Yin C."/>
            <person name="Liu Y."/>
            <person name="Yan H."/>
        </authorList>
    </citation>
    <scope>NUCLEOTIDE SEQUENCE</scope>
    <source>
        <strain evidence="7">NBD5</strain>
    </source>
</reference>
<dbReference type="InterPro" id="IPR012001">
    <property type="entry name" value="Thiamin_PyroP_enz_TPP-bd_dom"/>
</dbReference>
<evidence type="ECO:0000313" key="8">
    <source>
        <dbReference type="Proteomes" id="UP001056937"/>
    </source>
</evidence>
<gene>
    <name evidence="7" type="ORF">LHA26_04225</name>
</gene>
<dbReference type="Pfam" id="PF00205">
    <property type="entry name" value="TPP_enzyme_M"/>
    <property type="match status" value="1"/>
</dbReference>
<evidence type="ECO:0000256" key="1">
    <source>
        <dbReference type="ARBA" id="ARBA00007812"/>
    </source>
</evidence>
<evidence type="ECO:0000313" key="7">
    <source>
        <dbReference type="EMBL" id="USI73686.1"/>
    </source>
</evidence>
<name>A0ABY4XAB5_9SPHN</name>
<feature type="domain" description="Thiamine pyrophosphate enzyme N-terminal TPP-binding" evidence="6">
    <location>
        <begin position="6"/>
        <end position="121"/>
    </location>
</feature>
<dbReference type="InterPro" id="IPR029061">
    <property type="entry name" value="THDP-binding"/>
</dbReference>
<proteinExistence type="inferred from homology"/>
<organism evidence="7 8">
    <name type="scientific">Sphingomonas morindae</name>
    <dbReference type="NCBI Taxonomy" id="1541170"/>
    <lineage>
        <taxon>Bacteria</taxon>
        <taxon>Pseudomonadati</taxon>
        <taxon>Pseudomonadota</taxon>
        <taxon>Alphaproteobacteria</taxon>
        <taxon>Sphingomonadales</taxon>
        <taxon>Sphingomonadaceae</taxon>
        <taxon>Sphingomonas</taxon>
    </lineage>
</organism>
<dbReference type="Proteomes" id="UP001056937">
    <property type="component" value="Chromosome 1"/>
</dbReference>
<dbReference type="Pfam" id="PF02776">
    <property type="entry name" value="TPP_enzyme_N"/>
    <property type="match status" value="1"/>
</dbReference>
<feature type="domain" description="Thiamine pyrophosphate enzyme TPP-binding" evidence="5">
    <location>
        <begin position="385"/>
        <end position="530"/>
    </location>
</feature>
<dbReference type="InterPro" id="IPR000399">
    <property type="entry name" value="TPP-bd_CS"/>
</dbReference>
<comment type="similarity">
    <text evidence="1 3">Belongs to the TPP enzyme family.</text>
</comment>
<keyword evidence="8" id="KW-1185">Reference proteome</keyword>
<evidence type="ECO:0000259" key="4">
    <source>
        <dbReference type="Pfam" id="PF00205"/>
    </source>
</evidence>
<dbReference type="CDD" id="cd00568">
    <property type="entry name" value="TPP_enzymes"/>
    <property type="match status" value="1"/>
</dbReference>
<dbReference type="SUPFAM" id="SSF52467">
    <property type="entry name" value="DHS-like NAD/FAD-binding domain"/>
    <property type="match status" value="1"/>
</dbReference>
<dbReference type="Gene3D" id="3.40.50.1220">
    <property type="entry name" value="TPP-binding domain"/>
    <property type="match status" value="1"/>
</dbReference>
<dbReference type="InterPro" id="IPR029035">
    <property type="entry name" value="DHS-like_NAD/FAD-binding_dom"/>
</dbReference>
<dbReference type="InterPro" id="IPR012000">
    <property type="entry name" value="Thiamin_PyroP_enz_cen_dom"/>
</dbReference>
<protein>
    <submittedName>
        <fullName evidence="7">Thiamine pyrophosphate-binding protein</fullName>
    </submittedName>
</protein>
<keyword evidence="2 3" id="KW-0786">Thiamine pyrophosphate</keyword>
<dbReference type="SUPFAM" id="SSF52518">
    <property type="entry name" value="Thiamin diphosphate-binding fold (THDP-binding)"/>
    <property type="match status" value="2"/>
</dbReference>
<dbReference type="Pfam" id="PF02775">
    <property type="entry name" value="TPP_enzyme_C"/>
    <property type="match status" value="1"/>
</dbReference>
<evidence type="ECO:0000256" key="2">
    <source>
        <dbReference type="ARBA" id="ARBA00023052"/>
    </source>
</evidence>
<evidence type="ECO:0000259" key="6">
    <source>
        <dbReference type="Pfam" id="PF02776"/>
    </source>
</evidence>
<dbReference type="InterPro" id="IPR045229">
    <property type="entry name" value="TPP_enz"/>
</dbReference>
<evidence type="ECO:0000259" key="5">
    <source>
        <dbReference type="Pfam" id="PF02775"/>
    </source>
</evidence>
<sequence length="550" mass="57936">MTDTRTGGRILVDQLLAQGCDRIFTVPGESFLAVLDAAHDSPAIDLVVCRQEGGAAFMAEADGKLTGRPGIAFVTRGPGATNAAIGVHVARQDSTPMILFIGDVARGDRDREAFQEVDLVAAFRPLAKWAARIDDAARIPEYVARAYATALSGRPGPVVLALPEDMLLDRVEAADRPRIQRPPQPADPGALEALVALLKDACAPLAIVGGADWDEAAAHHFAAFAEEIGLPVACAFRRQDAIDSASPVYAGNLGYGPNPALVARVKAADLLLVVGARLGEATTDGYSLVTPDHPGQTLVHVHPDAAELNAVYRTDLAICADCHEFSESLAHWPHDILPFADGAEAHAAWRAWSEPAPRAGVALDLGPCVATMRAALPADAILCNGAGNYSGWWHRYWRYGAPGTQLAPTAGAMGYGLPAAIAAALRRPGAPVIALAGDGCFLMNGQELATAQAKGLKLLVLVVDNGSYGTIRMHQERAYPGRPSGTTLTNPDFAALARAYGAFAEQVDRTEDFGPALERALKAPGVALLHLRTDLEQISPALTLTQLKAR</sequence>